<comment type="caution">
    <text evidence="11">The sequence shown here is derived from an EMBL/GenBank/DDBJ whole genome shotgun (WGS) entry which is preliminary data.</text>
</comment>
<dbReference type="NCBIfam" id="TIGR00455">
    <property type="entry name" value="apsK"/>
    <property type="match status" value="1"/>
</dbReference>
<dbReference type="NCBIfam" id="NF003013">
    <property type="entry name" value="PRK03846.1"/>
    <property type="match status" value="1"/>
</dbReference>
<dbReference type="InterPro" id="IPR059117">
    <property type="entry name" value="APS_kinase_dom"/>
</dbReference>
<dbReference type="Gene3D" id="3.40.50.620">
    <property type="entry name" value="HUPs"/>
    <property type="match status" value="1"/>
</dbReference>
<dbReference type="InterPro" id="IPR015947">
    <property type="entry name" value="PUA-like_sf"/>
</dbReference>
<evidence type="ECO:0000313" key="11">
    <source>
        <dbReference type="EMBL" id="GGK91909.1"/>
    </source>
</evidence>
<dbReference type="InterPro" id="IPR025980">
    <property type="entry name" value="ATP-Sase_PUA-like_dom"/>
</dbReference>
<evidence type="ECO:0000256" key="6">
    <source>
        <dbReference type="ARBA" id="ARBA00022741"/>
    </source>
</evidence>
<dbReference type="Pfam" id="PF01747">
    <property type="entry name" value="ATP-sulfurylase"/>
    <property type="match status" value="1"/>
</dbReference>
<dbReference type="PANTHER" id="PTHR42700">
    <property type="entry name" value="SULFATE ADENYLYLTRANSFERASE"/>
    <property type="match status" value="1"/>
</dbReference>
<comment type="function">
    <text evidence="2">Catalyzes the synthesis of activated sulfate.</text>
</comment>
<dbReference type="EC" id="2.7.1.25" evidence="4"/>
<dbReference type="InterPro" id="IPR024951">
    <property type="entry name" value="Sulfurylase_cat_dom"/>
</dbReference>
<dbReference type="GO" id="GO:0004781">
    <property type="term" value="F:sulfate adenylyltransferase (ATP) activity"/>
    <property type="evidence" value="ECO:0007669"/>
    <property type="project" value="InterPro"/>
</dbReference>
<dbReference type="AlphaFoldDB" id="A0A8J3FPQ7"/>
<keyword evidence="11" id="KW-0418">Kinase</keyword>
<accession>A0A8J3FPQ7</accession>
<evidence type="ECO:0000259" key="9">
    <source>
        <dbReference type="Pfam" id="PF01747"/>
    </source>
</evidence>
<gene>
    <name evidence="11" type="ORF">GCM10012284_27250</name>
</gene>
<feature type="domain" description="Sulphate adenylyltransferase catalytic" evidence="9">
    <location>
        <begin position="133"/>
        <end position="248"/>
    </location>
</feature>
<evidence type="ECO:0000256" key="1">
    <source>
        <dbReference type="ARBA" id="ARBA00001823"/>
    </source>
</evidence>
<evidence type="ECO:0000259" key="10">
    <source>
        <dbReference type="Pfam" id="PF14306"/>
    </source>
</evidence>
<dbReference type="GO" id="GO:0019379">
    <property type="term" value="P:sulfate assimilation, phosphoadenylyl sulfate reduction by phosphoadenylyl-sulfate reductase (thioredoxin)"/>
    <property type="evidence" value="ECO:0007669"/>
    <property type="project" value="TreeGrafter"/>
</dbReference>
<dbReference type="EMBL" id="BMMX01000010">
    <property type="protein sequence ID" value="GGK91909.1"/>
    <property type="molecule type" value="Genomic_DNA"/>
</dbReference>
<dbReference type="InterPro" id="IPR002891">
    <property type="entry name" value="APS"/>
</dbReference>
<evidence type="ECO:0000256" key="4">
    <source>
        <dbReference type="ARBA" id="ARBA00012121"/>
    </source>
</evidence>
<dbReference type="SUPFAM" id="SSF88697">
    <property type="entry name" value="PUA domain-like"/>
    <property type="match status" value="1"/>
</dbReference>
<organism evidence="11 12">
    <name type="scientific">Mangrovihabitans endophyticus</name>
    <dbReference type="NCBI Taxonomy" id="1751298"/>
    <lineage>
        <taxon>Bacteria</taxon>
        <taxon>Bacillati</taxon>
        <taxon>Actinomycetota</taxon>
        <taxon>Actinomycetes</taxon>
        <taxon>Micromonosporales</taxon>
        <taxon>Micromonosporaceae</taxon>
        <taxon>Mangrovihabitans</taxon>
    </lineage>
</organism>
<feature type="domain" description="APS kinase" evidence="8">
    <location>
        <begin position="325"/>
        <end position="478"/>
    </location>
</feature>
<dbReference type="PANTHER" id="PTHR42700:SF1">
    <property type="entry name" value="SULFATE ADENYLYLTRANSFERASE"/>
    <property type="match status" value="1"/>
</dbReference>
<dbReference type="GO" id="GO:0004020">
    <property type="term" value="F:adenylylsulfate kinase activity"/>
    <property type="evidence" value="ECO:0007669"/>
    <property type="project" value="UniProtKB-EC"/>
</dbReference>
<dbReference type="CDD" id="cd02027">
    <property type="entry name" value="APSK"/>
    <property type="match status" value="1"/>
</dbReference>
<dbReference type="Proteomes" id="UP000656042">
    <property type="component" value="Unassembled WGS sequence"/>
</dbReference>
<feature type="domain" description="ATP-sulfurylase PUA-like" evidence="10">
    <location>
        <begin position="15"/>
        <end position="110"/>
    </location>
</feature>
<dbReference type="InterPro" id="IPR014729">
    <property type="entry name" value="Rossmann-like_a/b/a_fold"/>
</dbReference>
<dbReference type="FunFam" id="3.40.50.300:FF:000802">
    <property type="entry name" value="Sulfate adenylyltransferase"/>
    <property type="match status" value="1"/>
</dbReference>
<dbReference type="InterPro" id="IPR027417">
    <property type="entry name" value="P-loop_NTPase"/>
</dbReference>
<keyword evidence="6" id="KW-0547">Nucleotide-binding</keyword>
<comment type="pathway">
    <text evidence="3">Sulfur metabolism; hydrogen sulfide biosynthesis; sulfite from sulfate: step 2/3.</text>
</comment>
<dbReference type="Gene3D" id="3.40.50.300">
    <property type="entry name" value="P-loop containing nucleotide triphosphate hydrolases"/>
    <property type="match status" value="1"/>
</dbReference>
<dbReference type="SUPFAM" id="SSF52540">
    <property type="entry name" value="P-loop containing nucleoside triphosphate hydrolases"/>
    <property type="match status" value="1"/>
</dbReference>
<dbReference type="SUPFAM" id="SSF52374">
    <property type="entry name" value="Nucleotidylyl transferase"/>
    <property type="match status" value="1"/>
</dbReference>
<dbReference type="RefSeq" id="WP_189079562.1">
    <property type="nucleotide sequence ID" value="NZ_BMMX01000010.1"/>
</dbReference>
<name>A0A8J3FPQ7_9ACTN</name>
<evidence type="ECO:0000256" key="5">
    <source>
        <dbReference type="ARBA" id="ARBA00022679"/>
    </source>
</evidence>
<evidence type="ECO:0000256" key="7">
    <source>
        <dbReference type="ARBA" id="ARBA00022840"/>
    </source>
</evidence>
<dbReference type="GO" id="GO:0010134">
    <property type="term" value="P:sulfate assimilation via adenylyl sulfate reduction"/>
    <property type="evidence" value="ECO:0007669"/>
    <property type="project" value="TreeGrafter"/>
</dbReference>
<evidence type="ECO:0000259" key="8">
    <source>
        <dbReference type="Pfam" id="PF01583"/>
    </source>
</evidence>
<keyword evidence="5" id="KW-0808">Transferase</keyword>
<evidence type="ECO:0000256" key="3">
    <source>
        <dbReference type="ARBA" id="ARBA00004806"/>
    </source>
</evidence>
<dbReference type="GO" id="GO:0005524">
    <property type="term" value="F:ATP binding"/>
    <property type="evidence" value="ECO:0007669"/>
    <property type="project" value="UniProtKB-KW"/>
</dbReference>
<keyword evidence="7" id="KW-0067">ATP-binding</keyword>
<comment type="catalytic activity">
    <reaction evidence="1">
        <text>adenosine 5'-phosphosulfate + ATP = 3'-phosphoadenylyl sulfate + ADP + H(+)</text>
        <dbReference type="Rhea" id="RHEA:24152"/>
        <dbReference type="ChEBI" id="CHEBI:15378"/>
        <dbReference type="ChEBI" id="CHEBI:30616"/>
        <dbReference type="ChEBI" id="CHEBI:58243"/>
        <dbReference type="ChEBI" id="CHEBI:58339"/>
        <dbReference type="ChEBI" id="CHEBI:456216"/>
        <dbReference type="EC" id="2.7.1.25"/>
    </reaction>
</comment>
<keyword evidence="12" id="KW-1185">Reference proteome</keyword>
<protein>
    <recommendedName>
        <fullName evidence="4">adenylyl-sulfate kinase</fullName>
        <ecNumber evidence="4">2.7.1.25</ecNumber>
    </recommendedName>
</protein>
<dbReference type="Pfam" id="PF01583">
    <property type="entry name" value="APS_kinase"/>
    <property type="match status" value="1"/>
</dbReference>
<dbReference type="InterPro" id="IPR050512">
    <property type="entry name" value="Sulf_AdTrans/APS_kinase"/>
</dbReference>
<dbReference type="GO" id="GO:0005737">
    <property type="term" value="C:cytoplasm"/>
    <property type="evidence" value="ECO:0007669"/>
    <property type="project" value="TreeGrafter"/>
</dbReference>
<evidence type="ECO:0000256" key="2">
    <source>
        <dbReference type="ARBA" id="ARBA00002632"/>
    </source>
</evidence>
<proteinExistence type="predicted"/>
<reference evidence="11" key="2">
    <citation type="submission" date="2020-09" db="EMBL/GenBank/DDBJ databases">
        <authorList>
            <person name="Sun Q."/>
            <person name="Zhou Y."/>
        </authorList>
    </citation>
    <scope>NUCLEOTIDE SEQUENCE</scope>
    <source>
        <strain evidence="11">CGMCC 4.7299</strain>
    </source>
</reference>
<sequence length="506" mass="54762">MNGSVLPEDVLRDAPSYTPRPRELADLELLLSGAYAPLTGFLGRADLQALRRGGRLADGTPWPVAVTLEIPADMADGLQLDDPQRRTVVLTDPEGAPVAAIEVTDSWPTRDGLHAVGGEVKRLGDGGHGPFQRLRRPPAEVRALLPPGRVLGVIADRPLHRPQLAEIAHAARTLAAHLLILVPISGPGPDGLPPEALVRAVFAARDRMPPATIVVVPLMPRGDEVRDALLRARVAGAFGVTHVLSTGDMLTGAGLRVLVPRELAYDNRDGQWRWREDIPPRNRRLAMTPAEIEDLLDRGFPLPEWHTPPAVAKELARMRPPRRYRGLVVFFTGLSGSGKSTIARGLADSLRETGERTLTFLDGDVVRRELSAGLGFSKADRDRNVRRIGWVAAEVARHHGMAVACPIAPYESARAAVRQMAVEAGAGFVLVHVATPLEVCEKRDRKGLYARARAGQLRGMTGVDDPYEAPEDAELTVDTTDMSVADAVEVVIAYLIENGWVEPALT</sequence>
<reference evidence="11" key="1">
    <citation type="journal article" date="2014" name="Int. J. Syst. Evol. Microbiol.">
        <title>Complete genome sequence of Corynebacterium casei LMG S-19264T (=DSM 44701T), isolated from a smear-ripened cheese.</title>
        <authorList>
            <consortium name="US DOE Joint Genome Institute (JGI-PGF)"/>
            <person name="Walter F."/>
            <person name="Albersmeier A."/>
            <person name="Kalinowski J."/>
            <person name="Ruckert C."/>
        </authorList>
    </citation>
    <scope>NUCLEOTIDE SEQUENCE</scope>
    <source>
        <strain evidence="11">CGMCC 4.7299</strain>
    </source>
</reference>
<dbReference type="Pfam" id="PF14306">
    <property type="entry name" value="PUA_2"/>
    <property type="match status" value="1"/>
</dbReference>
<dbReference type="Gene3D" id="3.10.400.10">
    <property type="entry name" value="Sulfate adenylyltransferase"/>
    <property type="match status" value="1"/>
</dbReference>
<evidence type="ECO:0000313" key="12">
    <source>
        <dbReference type="Proteomes" id="UP000656042"/>
    </source>
</evidence>